<proteinExistence type="predicted"/>
<gene>
    <name evidence="1" type="ORF">DPEC_G00330720</name>
</gene>
<comment type="caution">
    <text evidence="1">The sequence shown here is derived from an EMBL/GenBank/DDBJ whole genome shotgun (WGS) entry which is preliminary data.</text>
</comment>
<evidence type="ECO:0000313" key="1">
    <source>
        <dbReference type="EMBL" id="KAJ7987841.1"/>
    </source>
</evidence>
<reference evidence="1" key="1">
    <citation type="submission" date="2021-05" db="EMBL/GenBank/DDBJ databases">
        <authorList>
            <person name="Pan Q."/>
            <person name="Jouanno E."/>
            <person name="Zahm M."/>
            <person name="Klopp C."/>
            <person name="Cabau C."/>
            <person name="Louis A."/>
            <person name="Berthelot C."/>
            <person name="Parey E."/>
            <person name="Roest Crollius H."/>
            <person name="Montfort J."/>
            <person name="Robinson-Rechavi M."/>
            <person name="Bouchez O."/>
            <person name="Lampietro C."/>
            <person name="Lopez Roques C."/>
            <person name="Donnadieu C."/>
            <person name="Postlethwait J."/>
            <person name="Bobe J."/>
            <person name="Dillon D."/>
            <person name="Chandos A."/>
            <person name="von Hippel F."/>
            <person name="Guiguen Y."/>
        </authorList>
    </citation>
    <scope>NUCLEOTIDE SEQUENCE</scope>
    <source>
        <strain evidence="1">YG-Jan2019</strain>
    </source>
</reference>
<keyword evidence="2" id="KW-1185">Reference proteome</keyword>
<dbReference type="Proteomes" id="UP001157502">
    <property type="component" value="Chromosome 32"/>
</dbReference>
<evidence type="ECO:0000313" key="2">
    <source>
        <dbReference type="Proteomes" id="UP001157502"/>
    </source>
</evidence>
<name>A0ACC2F930_DALPE</name>
<protein>
    <submittedName>
        <fullName evidence="1">Uncharacterized protein</fullName>
    </submittedName>
</protein>
<sequence>MDGVREEKGRPRTRDMDEEEHRDRKELEDINIAERENGVEMEVVLECCEGPQESGNERFKYQSTSPLPFHPEGKREREGKTLSVIFLLPVSEERGHLGEMGHVM</sequence>
<organism evidence="1 2">
    <name type="scientific">Dallia pectoralis</name>
    <name type="common">Alaska blackfish</name>
    <dbReference type="NCBI Taxonomy" id="75939"/>
    <lineage>
        <taxon>Eukaryota</taxon>
        <taxon>Metazoa</taxon>
        <taxon>Chordata</taxon>
        <taxon>Craniata</taxon>
        <taxon>Vertebrata</taxon>
        <taxon>Euteleostomi</taxon>
        <taxon>Actinopterygii</taxon>
        <taxon>Neopterygii</taxon>
        <taxon>Teleostei</taxon>
        <taxon>Protacanthopterygii</taxon>
        <taxon>Esociformes</taxon>
        <taxon>Umbridae</taxon>
        <taxon>Dallia</taxon>
    </lineage>
</organism>
<dbReference type="EMBL" id="CM055759">
    <property type="protein sequence ID" value="KAJ7987841.1"/>
    <property type="molecule type" value="Genomic_DNA"/>
</dbReference>
<accession>A0ACC2F930</accession>